<accession>A0ACC2HFG6</accession>
<keyword evidence="2" id="KW-1185">Reference proteome</keyword>
<name>A0ACC2HFG6_DALPE</name>
<evidence type="ECO:0000313" key="1">
    <source>
        <dbReference type="EMBL" id="KAJ8014714.1"/>
    </source>
</evidence>
<sequence>MPAIPGCEAAAILCYGAVAAILGDGVAAILGDGVAAILGDDVAAILGDGVAAILGDGVAAILGDGVAAILGDGVAAILGDAVAAILGDGVAAILGDGVAAILGDGVAAILGDGVAAIFGDGVAAISLKYADDMAFVSDKWVTKALSDYHQTVNNLVTTFHNISLDLNIDKTKELCCQSRETKNIQDMFEPLSINGKPVERVNVFKYLGTEIDTSMSFSQHADTVYKKAQQRLHLQRKLLRF</sequence>
<proteinExistence type="predicted"/>
<dbReference type="Proteomes" id="UP001157502">
    <property type="component" value="Chromosome 2"/>
</dbReference>
<reference evidence="1" key="1">
    <citation type="submission" date="2021-05" db="EMBL/GenBank/DDBJ databases">
        <authorList>
            <person name="Pan Q."/>
            <person name="Jouanno E."/>
            <person name="Zahm M."/>
            <person name="Klopp C."/>
            <person name="Cabau C."/>
            <person name="Louis A."/>
            <person name="Berthelot C."/>
            <person name="Parey E."/>
            <person name="Roest Crollius H."/>
            <person name="Montfort J."/>
            <person name="Robinson-Rechavi M."/>
            <person name="Bouchez O."/>
            <person name="Lampietro C."/>
            <person name="Lopez Roques C."/>
            <person name="Donnadieu C."/>
            <person name="Postlethwait J."/>
            <person name="Bobe J."/>
            <person name="Dillon D."/>
            <person name="Chandos A."/>
            <person name="von Hippel F."/>
            <person name="Guiguen Y."/>
        </authorList>
    </citation>
    <scope>NUCLEOTIDE SEQUENCE</scope>
    <source>
        <strain evidence="1">YG-Jan2019</strain>
    </source>
</reference>
<gene>
    <name evidence="1" type="ORF">DPEC_G00018580</name>
</gene>
<comment type="caution">
    <text evidence="1">The sequence shown here is derived from an EMBL/GenBank/DDBJ whole genome shotgun (WGS) entry which is preliminary data.</text>
</comment>
<organism evidence="1 2">
    <name type="scientific">Dallia pectoralis</name>
    <name type="common">Alaska blackfish</name>
    <dbReference type="NCBI Taxonomy" id="75939"/>
    <lineage>
        <taxon>Eukaryota</taxon>
        <taxon>Metazoa</taxon>
        <taxon>Chordata</taxon>
        <taxon>Craniata</taxon>
        <taxon>Vertebrata</taxon>
        <taxon>Euteleostomi</taxon>
        <taxon>Actinopterygii</taxon>
        <taxon>Neopterygii</taxon>
        <taxon>Teleostei</taxon>
        <taxon>Protacanthopterygii</taxon>
        <taxon>Esociformes</taxon>
        <taxon>Umbridae</taxon>
        <taxon>Dallia</taxon>
    </lineage>
</organism>
<protein>
    <submittedName>
        <fullName evidence="1">Uncharacterized protein</fullName>
    </submittedName>
</protein>
<evidence type="ECO:0000313" key="2">
    <source>
        <dbReference type="Proteomes" id="UP001157502"/>
    </source>
</evidence>
<dbReference type="EMBL" id="CM055729">
    <property type="protein sequence ID" value="KAJ8014714.1"/>
    <property type="molecule type" value="Genomic_DNA"/>
</dbReference>